<accession>A0A6N3E682</accession>
<reference evidence="1" key="1">
    <citation type="submission" date="2019-11" db="EMBL/GenBank/DDBJ databases">
        <authorList>
            <person name="Feng L."/>
        </authorList>
    </citation>
    <scope>NUCLEOTIDE SEQUENCE</scope>
    <source>
        <strain evidence="1">CaerofaciensLFYP39</strain>
    </source>
</reference>
<gene>
    <name evidence="1" type="ORF">CALFYP39_02098</name>
</gene>
<evidence type="ECO:0000313" key="1">
    <source>
        <dbReference type="EMBL" id="VYU35129.1"/>
    </source>
</evidence>
<proteinExistence type="predicted"/>
<protein>
    <submittedName>
        <fullName evidence="1">Uncharacterized protein</fullName>
    </submittedName>
</protein>
<sequence length="237" mass="25609">MAELLNLDMLPDWLRDMDVGASVRPGADGSAHPCLTWCGSFTVHGLGFHATRGTTTDFAMAWPFGNGGWQVLQDAYDIYDPIAGQDGYIEPDDLNDILSENGYSSLSSFAAVEGKWWREGLTCAVAAKWCRERYSVPLTFADGHAALSCLVSCASAFYPDADRALLGTTIAREMACQEKDYSMAAYGTSRELKDTQVRSGDVVPQNSVGHAIGMAPVGGMRPLQDLETKGRGPKFGH</sequence>
<dbReference type="EMBL" id="CACRTW010000049">
    <property type="protein sequence ID" value="VYU35129.1"/>
    <property type="molecule type" value="Genomic_DNA"/>
</dbReference>
<name>A0A6N3E682_9ACTN</name>
<dbReference type="AlphaFoldDB" id="A0A6N3E682"/>
<organism evidence="1">
    <name type="scientific">Collinsella aerofaciens</name>
    <dbReference type="NCBI Taxonomy" id="74426"/>
    <lineage>
        <taxon>Bacteria</taxon>
        <taxon>Bacillati</taxon>
        <taxon>Actinomycetota</taxon>
        <taxon>Coriobacteriia</taxon>
        <taxon>Coriobacteriales</taxon>
        <taxon>Coriobacteriaceae</taxon>
        <taxon>Collinsella</taxon>
    </lineage>
</organism>